<evidence type="ECO:0000313" key="1">
    <source>
        <dbReference type="EMBL" id="MBL7628530.1"/>
    </source>
</evidence>
<keyword evidence="2" id="KW-1185">Reference proteome</keyword>
<dbReference type="Proteomes" id="UP000604475">
    <property type="component" value="Unassembled WGS sequence"/>
</dbReference>
<comment type="caution">
    <text evidence="1">The sequence shown here is derived from an EMBL/GenBank/DDBJ whole genome shotgun (WGS) entry which is preliminary data.</text>
</comment>
<accession>A0A937UQR4</accession>
<proteinExistence type="predicted"/>
<sequence length="205" mass="22870">MVVVRVRGVTLSGIELLLPDAAAWRAWLQEYHATVAAVWLVQTKKGGRVTSLDYRGALDEALCFGWIDGQARRRDEQTMFQRWTPRGPRSRWSIINIGHVERLEREGRMAPPGLAAVAAAKADGRWEAAYAGSATAQTPPDLLAAIDAVPAARAMFDVLTAQNRYALYHRLTALKTEAAWTRRIDDYVAMLPRGETIHPQKRRPA</sequence>
<dbReference type="AlphaFoldDB" id="A0A937UQR4"/>
<protein>
    <submittedName>
        <fullName evidence="1">YdeI/OmpD-associated family protein</fullName>
    </submittedName>
</protein>
<name>A0A937UQR4_9ACTN</name>
<dbReference type="EMBL" id="JAEACQ010000190">
    <property type="protein sequence ID" value="MBL7628530.1"/>
    <property type="molecule type" value="Genomic_DNA"/>
</dbReference>
<evidence type="ECO:0000313" key="2">
    <source>
        <dbReference type="Proteomes" id="UP000604475"/>
    </source>
</evidence>
<organism evidence="1 2">
    <name type="scientific">Frankia nepalensis</name>
    <dbReference type="NCBI Taxonomy" id="1836974"/>
    <lineage>
        <taxon>Bacteria</taxon>
        <taxon>Bacillati</taxon>
        <taxon>Actinomycetota</taxon>
        <taxon>Actinomycetes</taxon>
        <taxon>Frankiales</taxon>
        <taxon>Frankiaceae</taxon>
        <taxon>Frankia</taxon>
    </lineage>
</organism>
<reference evidence="1" key="1">
    <citation type="submission" date="2020-12" db="EMBL/GenBank/DDBJ databases">
        <title>Genomic characterization of non-nitrogen-fixing Frankia strains.</title>
        <authorList>
            <person name="Carlos-Shanley C."/>
            <person name="Guerra T."/>
            <person name="Hahn D."/>
        </authorList>
    </citation>
    <scope>NUCLEOTIDE SEQUENCE</scope>
    <source>
        <strain evidence="1">CN6</strain>
    </source>
</reference>
<dbReference type="Pfam" id="PF13376">
    <property type="entry name" value="OmdA"/>
    <property type="match status" value="1"/>
</dbReference>
<gene>
    <name evidence="1" type="ORF">I7412_15490</name>
</gene>